<dbReference type="Proteomes" id="UP000887564">
    <property type="component" value="Unplaced"/>
</dbReference>
<evidence type="ECO:0000313" key="2">
    <source>
        <dbReference type="WBParaSite" id="PEQ_0000634401-mRNA-1"/>
    </source>
</evidence>
<name>A0A914RWF5_PAREQ</name>
<dbReference type="AlphaFoldDB" id="A0A914RWF5"/>
<sequence length="79" mass="9144">MTALQNRIVTCADLANVGEAKRRHILQSLNEPEYRDVIFVLQSMPKLTIETRFEGQLLSADSRECPSVPLLRFSRFHER</sequence>
<accession>A0A914RWF5</accession>
<reference evidence="2" key="1">
    <citation type="submission" date="2022-11" db="UniProtKB">
        <authorList>
            <consortium name="WormBaseParasite"/>
        </authorList>
    </citation>
    <scope>IDENTIFICATION</scope>
</reference>
<organism evidence="1 2">
    <name type="scientific">Parascaris equorum</name>
    <name type="common">Equine roundworm</name>
    <dbReference type="NCBI Taxonomy" id="6256"/>
    <lineage>
        <taxon>Eukaryota</taxon>
        <taxon>Metazoa</taxon>
        <taxon>Ecdysozoa</taxon>
        <taxon>Nematoda</taxon>
        <taxon>Chromadorea</taxon>
        <taxon>Rhabditida</taxon>
        <taxon>Spirurina</taxon>
        <taxon>Ascaridomorpha</taxon>
        <taxon>Ascaridoidea</taxon>
        <taxon>Ascarididae</taxon>
        <taxon>Parascaris</taxon>
    </lineage>
</organism>
<protein>
    <submittedName>
        <fullName evidence="2">Uncharacterized protein</fullName>
    </submittedName>
</protein>
<dbReference type="WBParaSite" id="PEQ_0000634401-mRNA-1">
    <property type="protein sequence ID" value="PEQ_0000634401-mRNA-1"/>
    <property type="gene ID" value="PEQ_0000634401"/>
</dbReference>
<proteinExistence type="predicted"/>
<keyword evidence="1" id="KW-1185">Reference proteome</keyword>
<evidence type="ECO:0000313" key="1">
    <source>
        <dbReference type="Proteomes" id="UP000887564"/>
    </source>
</evidence>